<proteinExistence type="predicted"/>
<name>A0A699Q086_TANCI</name>
<feature type="compositionally biased region" description="Polar residues" evidence="1">
    <location>
        <begin position="86"/>
        <end position="111"/>
    </location>
</feature>
<evidence type="ECO:0000256" key="1">
    <source>
        <dbReference type="SAM" id="MobiDB-lite"/>
    </source>
</evidence>
<feature type="non-terminal residue" evidence="2">
    <location>
        <position position="1"/>
    </location>
</feature>
<feature type="non-terminal residue" evidence="2">
    <location>
        <position position="129"/>
    </location>
</feature>
<gene>
    <name evidence="2" type="ORF">Tci_826597</name>
</gene>
<dbReference type="EMBL" id="BKCJ010961951">
    <property type="protein sequence ID" value="GFC54627.1"/>
    <property type="molecule type" value="Genomic_DNA"/>
</dbReference>
<dbReference type="AlphaFoldDB" id="A0A699Q086"/>
<feature type="compositionally biased region" description="Acidic residues" evidence="1">
    <location>
        <begin position="51"/>
        <end position="69"/>
    </location>
</feature>
<feature type="region of interest" description="Disordered" evidence="1">
    <location>
        <begin position="86"/>
        <end position="129"/>
    </location>
</feature>
<feature type="region of interest" description="Disordered" evidence="1">
    <location>
        <begin position="1"/>
        <end position="69"/>
    </location>
</feature>
<accession>A0A699Q086</accession>
<sequence length="129" mass="14740">KSDDSKEDEDANDDDNQEGDDTNNDDEKTNSNRTKSDRIKIHVLNQSSTEYYEEEEEKRIDDEETMDEEEVDEVTKELYDDVNVNLGNKDTDMTNANQGASKQQNVSQESGFEQVEEDAHVTLTPVLDT</sequence>
<evidence type="ECO:0000313" key="2">
    <source>
        <dbReference type="EMBL" id="GFC54627.1"/>
    </source>
</evidence>
<organism evidence="2">
    <name type="scientific">Tanacetum cinerariifolium</name>
    <name type="common">Dalmatian daisy</name>
    <name type="synonym">Chrysanthemum cinerariifolium</name>
    <dbReference type="NCBI Taxonomy" id="118510"/>
    <lineage>
        <taxon>Eukaryota</taxon>
        <taxon>Viridiplantae</taxon>
        <taxon>Streptophyta</taxon>
        <taxon>Embryophyta</taxon>
        <taxon>Tracheophyta</taxon>
        <taxon>Spermatophyta</taxon>
        <taxon>Magnoliopsida</taxon>
        <taxon>eudicotyledons</taxon>
        <taxon>Gunneridae</taxon>
        <taxon>Pentapetalae</taxon>
        <taxon>asterids</taxon>
        <taxon>campanulids</taxon>
        <taxon>Asterales</taxon>
        <taxon>Asteraceae</taxon>
        <taxon>Asteroideae</taxon>
        <taxon>Anthemideae</taxon>
        <taxon>Anthemidinae</taxon>
        <taxon>Tanacetum</taxon>
    </lineage>
</organism>
<feature type="compositionally biased region" description="Acidic residues" evidence="1">
    <location>
        <begin position="1"/>
        <end position="24"/>
    </location>
</feature>
<reference evidence="2" key="1">
    <citation type="journal article" date="2019" name="Sci. Rep.">
        <title>Draft genome of Tanacetum cinerariifolium, the natural source of mosquito coil.</title>
        <authorList>
            <person name="Yamashiro T."/>
            <person name="Shiraishi A."/>
            <person name="Satake H."/>
            <person name="Nakayama K."/>
        </authorList>
    </citation>
    <scope>NUCLEOTIDE SEQUENCE</scope>
</reference>
<comment type="caution">
    <text evidence="2">The sequence shown here is derived from an EMBL/GenBank/DDBJ whole genome shotgun (WGS) entry which is preliminary data.</text>
</comment>
<feature type="compositionally biased region" description="Basic and acidic residues" evidence="1">
    <location>
        <begin position="25"/>
        <end position="40"/>
    </location>
</feature>
<protein>
    <submittedName>
        <fullName evidence="2">Uncharacterized protein</fullName>
    </submittedName>
</protein>